<sequence>MSKQVRIVTGDAVEALEAYYPYYRCLEEGFEAGISFAASFFIQKSICYNRRYFQNILGGY</sequence>
<comment type="caution">
    <text evidence="1">The sequence shown here is derived from an EMBL/GenBank/DDBJ whole genome shotgun (WGS) entry which is preliminary data.</text>
</comment>
<dbReference type="EMBL" id="BJON01000006">
    <property type="protein sequence ID" value="GED67844.1"/>
    <property type="molecule type" value="Genomic_DNA"/>
</dbReference>
<gene>
    <name evidence="1" type="ORF">BRE01_15460</name>
</gene>
<name>A0ABQ0TJH0_9BACL</name>
<dbReference type="Proteomes" id="UP000319578">
    <property type="component" value="Unassembled WGS sequence"/>
</dbReference>
<reference evidence="1 2" key="1">
    <citation type="submission" date="2019-06" db="EMBL/GenBank/DDBJ databases">
        <title>Whole genome shotgun sequence of Brevibacillus reuszeri NBRC 15719.</title>
        <authorList>
            <person name="Hosoyama A."/>
            <person name="Uohara A."/>
            <person name="Ohji S."/>
            <person name="Ichikawa N."/>
        </authorList>
    </citation>
    <scope>NUCLEOTIDE SEQUENCE [LARGE SCALE GENOMIC DNA]</scope>
    <source>
        <strain evidence="1 2">NBRC 15719</strain>
    </source>
</reference>
<organism evidence="1 2">
    <name type="scientific">Brevibacillus reuszeri</name>
    <dbReference type="NCBI Taxonomy" id="54915"/>
    <lineage>
        <taxon>Bacteria</taxon>
        <taxon>Bacillati</taxon>
        <taxon>Bacillota</taxon>
        <taxon>Bacilli</taxon>
        <taxon>Bacillales</taxon>
        <taxon>Paenibacillaceae</taxon>
        <taxon>Brevibacillus</taxon>
    </lineage>
</organism>
<protein>
    <submittedName>
        <fullName evidence="1">Uncharacterized protein</fullName>
    </submittedName>
</protein>
<accession>A0ABQ0TJH0</accession>
<evidence type="ECO:0000313" key="1">
    <source>
        <dbReference type="EMBL" id="GED67844.1"/>
    </source>
</evidence>
<keyword evidence="2" id="KW-1185">Reference proteome</keyword>
<evidence type="ECO:0000313" key="2">
    <source>
        <dbReference type="Proteomes" id="UP000319578"/>
    </source>
</evidence>
<proteinExistence type="predicted"/>